<dbReference type="OrthoDB" id="2417614at2759"/>
<evidence type="ECO:0000313" key="3">
    <source>
        <dbReference type="EMBL" id="OJJ48278.1"/>
    </source>
</evidence>
<dbReference type="SMART" id="SM00974">
    <property type="entry name" value="T5orf172"/>
    <property type="match status" value="1"/>
</dbReference>
<dbReference type="STRING" id="1073090.A0A1L9SM58"/>
<feature type="compositionally biased region" description="Low complexity" evidence="1">
    <location>
        <begin position="40"/>
        <end position="51"/>
    </location>
</feature>
<dbReference type="EMBL" id="KV878339">
    <property type="protein sequence ID" value="OJJ48278.1"/>
    <property type="molecule type" value="Genomic_DNA"/>
</dbReference>
<dbReference type="Proteomes" id="UP000184188">
    <property type="component" value="Unassembled WGS sequence"/>
</dbReference>
<dbReference type="AlphaFoldDB" id="A0A1L9SM58"/>
<dbReference type="RefSeq" id="XP_022582788.1">
    <property type="nucleotide sequence ID" value="XM_022722458.1"/>
</dbReference>
<dbReference type="VEuPathDB" id="FungiDB:ASPZODRAFT_130250"/>
<accession>A0A1L9SM58</accession>
<evidence type="ECO:0000256" key="1">
    <source>
        <dbReference type="SAM" id="MobiDB-lite"/>
    </source>
</evidence>
<feature type="compositionally biased region" description="Polar residues" evidence="1">
    <location>
        <begin position="18"/>
        <end position="31"/>
    </location>
</feature>
<feature type="domain" description="Bacteriophage T5 Orf172 DNA-binding" evidence="2">
    <location>
        <begin position="269"/>
        <end position="376"/>
    </location>
</feature>
<dbReference type="Pfam" id="PF10544">
    <property type="entry name" value="T5orf172"/>
    <property type="match status" value="1"/>
</dbReference>
<feature type="region of interest" description="Disordered" evidence="1">
    <location>
        <begin position="1"/>
        <end position="51"/>
    </location>
</feature>
<sequence>MPHIANTPESRLPRSDSRNPATTCRGITSTGRPCRRALASPVPGSTSSGPVEFCWQHQDQAITRANQNQNQNQKTGTAQAQERSSIDTLVDRLGLLELNVNEPKRQRTRTKRPRRRWCCFEIGEEEDNVGPPVRKTRPGQTTTSTSTSGYSGPPPSASPISSSSTPSRPSLSNQSSSQTKPLLSWIPPSLSPQTSSLLAKELAKPISSADEVGYIYMFWVTQQTPPGDIASSLVPPPDAHHNGRPGTTRSVSEAIRAAQDLQMTSTTSQTHTIRLKIGRTSNVQRRLNEWTRQCSHHLTLIRYYPYSPSSGSSPSSTSLLSPNLSAKVNHVHRVERLIHIELRDIKARDLGMCPDCGKEHREWFDIPATKEGLRRVDECVRRWVDWAAQINPQ</sequence>
<dbReference type="InterPro" id="IPR018306">
    <property type="entry name" value="Phage_T5_Orf172_DNA-bd"/>
</dbReference>
<protein>
    <recommendedName>
        <fullName evidence="2">Bacteriophage T5 Orf172 DNA-binding domain-containing protein</fullName>
    </recommendedName>
</protein>
<evidence type="ECO:0000259" key="2">
    <source>
        <dbReference type="SMART" id="SM00974"/>
    </source>
</evidence>
<name>A0A1L9SM58_9EURO</name>
<feature type="compositionally biased region" description="Low complexity" evidence="1">
    <location>
        <begin position="138"/>
        <end position="151"/>
    </location>
</feature>
<dbReference type="GeneID" id="34608923"/>
<proteinExistence type="predicted"/>
<gene>
    <name evidence="3" type="ORF">ASPZODRAFT_130250</name>
</gene>
<dbReference type="PANTHER" id="PTHR28094:SF2">
    <property type="entry name" value="BACTERIOPHAGE T5 ORF172 DNA-BINDING DOMAIN-CONTAINING PROTEIN"/>
    <property type="match status" value="1"/>
</dbReference>
<feature type="region of interest" description="Disordered" evidence="1">
    <location>
        <begin position="127"/>
        <end position="187"/>
    </location>
</feature>
<organism evidence="3 4">
    <name type="scientific">Penicilliopsis zonata CBS 506.65</name>
    <dbReference type="NCBI Taxonomy" id="1073090"/>
    <lineage>
        <taxon>Eukaryota</taxon>
        <taxon>Fungi</taxon>
        <taxon>Dikarya</taxon>
        <taxon>Ascomycota</taxon>
        <taxon>Pezizomycotina</taxon>
        <taxon>Eurotiomycetes</taxon>
        <taxon>Eurotiomycetidae</taxon>
        <taxon>Eurotiales</taxon>
        <taxon>Aspergillaceae</taxon>
        <taxon>Penicilliopsis</taxon>
    </lineage>
</organism>
<dbReference type="PANTHER" id="PTHR28094">
    <property type="entry name" value="MEIOTICALLY UP-REGULATED GENE 113 PROTEIN"/>
    <property type="match status" value="1"/>
</dbReference>
<dbReference type="InterPro" id="IPR053006">
    <property type="entry name" value="Meiosis_regulatory"/>
</dbReference>
<evidence type="ECO:0000313" key="4">
    <source>
        <dbReference type="Proteomes" id="UP000184188"/>
    </source>
</evidence>
<reference evidence="4" key="1">
    <citation type="journal article" date="2017" name="Genome Biol.">
        <title>Comparative genomics reveals high biological diversity and specific adaptations in the industrially and medically important fungal genus Aspergillus.</title>
        <authorList>
            <person name="de Vries R.P."/>
            <person name="Riley R."/>
            <person name="Wiebenga A."/>
            <person name="Aguilar-Osorio G."/>
            <person name="Amillis S."/>
            <person name="Uchima C.A."/>
            <person name="Anderluh G."/>
            <person name="Asadollahi M."/>
            <person name="Askin M."/>
            <person name="Barry K."/>
            <person name="Battaglia E."/>
            <person name="Bayram O."/>
            <person name="Benocci T."/>
            <person name="Braus-Stromeyer S.A."/>
            <person name="Caldana C."/>
            <person name="Canovas D."/>
            <person name="Cerqueira G.C."/>
            <person name="Chen F."/>
            <person name="Chen W."/>
            <person name="Choi C."/>
            <person name="Clum A."/>
            <person name="Dos Santos R.A."/>
            <person name="Damasio A.R."/>
            <person name="Diallinas G."/>
            <person name="Emri T."/>
            <person name="Fekete E."/>
            <person name="Flipphi M."/>
            <person name="Freyberg S."/>
            <person name="Gallo A."/>
            <person name="Gournas C."/>
            <person name="Habgood R."/>
            <person name="Hainaut M."/>
            <person name="Harispe M.L."/>
            <person name="Henrissat B."/>
            <person name="Hilden K.S."/>
            <person name="Hope R."/>
            <person name="Hossain A."/>
            <person name="Karabika E."/>
            <person name="Karaffa L."/>
            <person name="Karanyi Z."/>
            <person name="Krasevec N."/>
            <person name="Kuo A."/>
            <person name="Kusch H."/>
            <person name="LaButti K."/>
            <person name="Lagendijk E.L."/>
            <person name="Lapidus A."/>
            <person name="Levasseur A."/>
            <person name="Lindquist E."/>
            <person name="Lipzen A."/>
            <person name="Logrieco A.F."/>
            <person name="MacCabe A."/>
            <person name="Maekelae M.R."/>
            <person name="Malavazi I."/>
            <person name="Melin P."/>
            <person name="Meyer V."/>
            <person name="Mielnichuk N."/>
            <person name="Miskei M."/>
            <person name="Molnar A.P."/>
            <person name="Mule G."/>
            <person name="Ngan C.Y."/>
            <person name="Orejas M."/>
            <person name="Orosz E."/>
            <person name="Ouedraogo J.P."/>
            <person name="Overkamp K.M."/>
            <person name="Park H.-S."/>
            <person name="Perrone G."/>
            <person name="Piumi F."/>
            <person name="Punt P.J."/>
            <person name="Ram A.F."/>
            <person name="Ramon A."/>
            <person name="Rauscher S."/>
            <person name="Record E."/>
            <person name="Riano-Pachon D.M."/>
            <person name="Robert V."/>
            <person name="Roehrig J."/>
            <person name="Ruller R."/>
            <person name="Salamov A."/>
            <person name="Salih N.S."/>
            <person name="Samson R.A."/>
            <person name="Sandor E."/>
            <person name="Sanguinetti M."/>
            <person name="Schuetze T."/>
            <person name="Sepcic K."/>
            <person name="Shelest E."/>
            <person name="Sherlock G."/>
            <person name="Sophianopoulou V."/>
            <person name="Squina F.M."/>
            <person name="Sun H."/>
            <person name="Susca A."/>
            <person name="Todd R.B."/>
            <person name="Tsang A."/>
            <person name="Unkles S.E."/>
            <person name="van de Wiele N."/>
            <person name="van Rossen-Uffink D."/>
            <person name="Oliveira J.V."/>
            <person name="Vesth T.C."/>
            <person name="Visser J."/>
            <person name="Yu J.-H."/>
            <person name="Zhou M."/>
            <person name="Andersen M.R."/>
            <person name="Archer D.B."/>
            <person name="Baker S.E."/>
            <person name="Benoit I."/>
            <person name="Brakhage A.A."/>
            <person name="Braus G.H."/>
            <person name="Fischer R."/>
            <person name="Frisvad J.C."/>
            <person name="Goldman G.H."/>
            <person name="Houbraken J."/>
            <person name="Oakley B."/>
            <person name="Pocsi I."/>
            <person name="Scazzocchio C."/>
            <person name="Seiboth B."/>
            <person name="vanKuyk P.A."/>
            <person name="Wortman J."/>
            <person name="Dyer P.S."/>
            <person name="Grigoriev I.V."/>
        </authorList>
    </citation>
    <scope>NUCLEOTIDE SEQUENCE [LARGE SCALE GENOMIC DNA]</scope>
    <source>
        <strain evidence="4">CBS 506.65</strain>
    </source>
</reference>
<keyword evidence="4" id="KW-1185">Reference proteome</keyword>
<feature type="compositionally biased region" description="Low complexity" evidence="1">
    <location>
        <begin position="158"/>
        <end position="187"/>
    </location>
</feature>